<evidence type="ECO:0000313" key="5">
    <source>
        <dbReference type="Proteomes" id="UP001341135"/>
    </source>
</evidence>
<keyword evidence="5" id="KW-1185">Reference proteome</keyword>
<dbReference type="PANTHER" id="PTHR45875">
    <property type="entry name" value="METHYLTRANSFERASE N6AMT1"/>
    <property type="match status" value="1"/>
</dbReference>
<organism evidence="4 5">
    <name type="scientific">Pyrodictium abyssi</name>
    <dbReference type="NCBI Taxonomy" id="54256"/>
    <lineage>
        <taxon>Archaea</taxon>
        <taxon>Thermoproteota</taxon>
        <taxon>Thermoprotei</taxon>
        <taxon>Desulfurococcales</taxon>
        <taxon>Pyrodictiaceae</taxon>
        <taxon>Pyrodictium</taxon>
    </lineage>
</organism>
<dbReference type="SUPFAM" id="SSF53335">
    <property type="entry name" value="S-adenosyl-L-methionine-dependent methyltransferases"/>
    <property type="match status" value="1"/>
</dbReference>
<dbReference type="EMBL" id="AP028907">
    <property type="protein sequence ID" value="BES80712.1"/>
    <property type="molecule type" value="Genomic_DNA"/>
</dbReference>
<dbReference type="PANTHER" id="PTHR45875:SF1">
    <property type="entry name" value="METHYLTRANSFERASE N6AMT1"/>
    <property type="match status" value="1"/>
</dbReference>
<evidence type="ECO:0000256" key="2">
    <source>
        <dbReference type="ARBA" id="ARBA00022679"/>
    </source>
</evidence>
<keyword evidence="2" id="KW-0808">Transferase</keyword>
<evidence type="ECO:0000256" key="1">
    <source>
        <dbReference type="ARBA" id="ARBA00022603"/>
    </source>
</evidence>
<keyword evidence="1 4" id="KW-0489">Methyltransferase</keyword>
<dbReference type="GeneID" id="89288304"/>
<dbReference type="Proteomes" id="UP001341135">
    <property type="component" value="Chromosome"/>
</dbReference>
<dbReference type="GO" id="GO:0008168">
    <property type="term" value="F:methyltransferase activity"/>
    <property type="evidence" value="ECO:0007669"/>
    <property type="project" value="UniProtKB-KW"/>
</dbReference>
<sequence length="214" mass="23207">MESRVGYECEAKCVREVYLDGARAICVCESVYEPAEDTWLALEAVKEIQGERRLAVCVDVGAGTGVLGLQCGVYGSYTVLIDVSPCAVYCSLLNSRRMGLDVLVDVAQCDNMTCIRCPSEGLVVYNTPYLPVEDEGLEGLAWSGGIHEAERLARLVSTCKGLKCVTLVYSSLSGSDKDVLDSLRSAGIAVKKKRLHIFFEDILVVYGCKEEGQG</sequence>
<accession>A0ABM8IT28</accession>
<dbReference type="InterPro" id="IPR029063">
    <property type="entry name" value="SAM-dependent_MTases_sf"/>
</dbReference>
<dbReference type="Gene3D" id="3.40.50.150">
    <property type="entry name" value="Vaccinia Virus protein VP39"/>
    <property type="match status" value="1"/>
</dbReference>
<dbReference type="InterPro" id="IPR052190">
    <property type="entry name" value="Euk-Arch_PrmC-MTase"/>
</dbReference>
<evidence type="ECO:0000313" key="4">
    <source>
        <dbReference type="EMBL" id="BES80712.1"/>
    </source>
</evidence>
<name>A0ABM8IT28_9CREN</name>
<proteinExistence type="predicted"/>
<dbReference type="GO" id="GO:0032259">
    <property type="term" value="P:methylation"/>
    <property type="evidence" value="ECO:0007669"/>
    <property type="project" value="UniProtKB-KW"/>
</dbReference>
<reference evidence="4 5" key="1">
    <citation type="submission" date="2023-09" db="EMBL/GenBank/DDBJ databases">
        <title>Pyrofollis japonicus gen. nov. sp. nov., a novel member of the family Pyrodictiaceae isolated from the Iheya North hydrothermal field.</title>
        <authorList>
            <person name="Miyazaki U."/>
            <person name="Sanari M."/>
            <person name="Tame A."/>
            <person name="Kitajima M."/>
            <person name="Okamoto A."/>
            <person name="Sawayama S."/>
            <person name="Miyazaki J."/>
            <person name="Takai K."/>
            <person name="Nakagawa S."/>
        </authorList>
    </citation>
    <scope>NUCLEOTIDE SEQUENCE [LARGE SCALE GENOMIC DNA]</scope>
    <source>
        <strain evidence="4 5">AV2</strain>
    </source>
</reference>
<dbReference type="RefSeq" id="WP_338251183.1">
    <property type="nucleotide sequence ID" value="NZ_AP028907.1"/>
</dbReference>
<gene>
    <name evidence="4" type="ORF">PABY_02790</name>
</gene>
<keyword evidence="3" id="KW-0949">S-adenosyl-L-methionine</keyword>
<evidence type="ECO:0000256" key="3">
    <source>
        <dbReference type="ARBA" id="ARBA00022691"/>
    </source>
</evidence>
<protein>
    <submittedName>
        <fullName evidence="4">Class I SAM-dependent methyltransferase</fullName>
    </submittedName>
</protein>